<dbReference type="EMBL" id="MN739658">
    <property type="protein sequence ID" value="QHT18548.1"/>
    <property type="molecule type" value="Genomic_DNA"/>
</dbReference>
<evidence type="ECO:0000259" key="8">
    <source>
        <dbReference type="Pfam" id="PF19244"/>
    </source>
</evidence>
<evidence type="ECO:0000256" key="3">
    <source>
        <dbReference type="ARBA" id="ARBA00022679"/>
    </source>
</evidence>
<name>A0A6C0DNQ2_9ZZZZ</name>
<dbReference type="GO" id="GO:0005524">
    <property type="term" value="F:ATP binding"/>
    <property type="evidence" value="ECO:0007669"/>
    <property type="project" value="UniProtKB-KW"/>
</dbReference>
<evidence type="ECO:0000256" key="2">
    <source>
        <dbReference type="ARBA" id="ARBA00022664"/>
    </source>
</evidence>
<protein>
    <recommendedName>
        <fullName evidence="8">Poly(A) polymerase catalytic subunit domain-containing protein</fullName>
    </recommendedName>
</protein>
<dbReference type="InterPro" id="IPR045355">
    <property type="entry name" value="PolyA_pol_cat_su"/>
</dbReference>
<evidence type="ECO:0000313" key="9">
    <source>
        <dbReference type="EMBL" id="QHT18548.1"/>
    </source>
</evidence>
<keyword evidence="7" id="KW-0804">Transcription</keyword>
<comment type="subcellular location">
    <subcellularLocation>
        <location evidence="1">Virion</location>
    </subcellularLocation>
</comment>
<evidence type="ECO:0000256" key="7">
    <source>
        <dbReference type="ARBA" id="ARBA00023163"/>
    </source>
</evidence>
<keyword evidence="6" id="KW-0946">Virion</keyword>
<dbReference type="AlphaFoldDB" id="A0A6C0DNQ2"/>
<evidence type="ECO:0000256" key="6">
    <source>
        <dbReference type="ARBA" id="ARBA00022844"/>
    </source>
</evidence>
<keyword evidence="3" id="KW-0808">Transferase</keyword>
<evidence type="ECO:0000256" key="1">
    <source>
        <dbReference type="ARBA" id="ARBA00004328"/>
    </source>
</evidence>
<dbReference type="GO" id="GO:0006397">
    <property type="term" value="P:mRNA processing"/>
    <property type="evidence" value="ECO:0007669"/>
    <property type="project" value="UniProtKB-KW"/>
</dbReference>
<organism evidence="9">
    <name type="scientific">viral metagenome</name>
    <dbReference type="NCBI Taxonomy" id="1070528"/>
    <lineage>
        <taxon>unclassified sequences</taxon>
        <taxon>metagenomes</taxon>
        <taxon>organismal metagenomes</taxon>
    </lineage>
</organism>
<keyword evidence="5" id="KW-0067">ATP-binding</keyword>
<proteinExistence type="predicted"/>
<evidence type="ECO:0000256" key="5">
    <source>
        <dbReference type="ARBA" id="ARBA00022840"/>
    </source>
</evidence>
<keyword evidence="4" id="KW-0547">Nucleotide-binding</keyword>
<accession>A0A6C0DNQ2</accession>
<reference evidence="9" key="1">
    <citation type="journal article" date="2020" name="Nature">
        <title>Giant virus diversity and host interactions through global metagenomics.</title>
        <authorList>
            <person name="Schulz F."/>
            <person name="Roux S."/>
            <person name="Paez-Espino D."/>
            <person name="Jungbluth S."/>
            <person name="Walsh D.A."/>
            <person name="Denef V.J."/>
            <person name="McMahon K.D."/>
            <person name="Konstantinidis K.T."/>
            <person name="Eloe-Fadrosh E.A."/>
            <person name="Kyrpides N.C."/>
            <person name="Woyke T."/>
        </authorList>
    </citation>
    <scope>NUCLEOTIDE SEQUENCE</scope>
    <source>
        <strain evidence="9">GVMAG-M-3300023174-47</strain>
    </source>
</reference>
<feature type="domain" description="Poly(A) polymerase catalytic subunit" evidence="8">
    <location>
        <begin position="33"/>
        <end position="161"/>
    </location>
</feature>
<dbReference type="GO" id="GO:0016740">
    <property type="term" value="F:transferase activity"/>
    <property type="evidence" value="ECO:0007669"/>
    <property type="project" value="UniProtKB-KW"/>
</dbReference>
<evidence type="ECO:0000256" key="4">
    <source>
        <dbReference type="ARBA" id="ARBA00022741"/>
    </source>
</evidence>
<dbReference type="Pfam" id="PF19244">
    <property type="entry name" value="Poly_A_pol_cat"/>
    <property type="match status" value="1"/>
</dbReference>
<sequence length="425" mass="49051">MEVGDVAALAEEAQYQIDKETAGNPEVKKMIKIVQEFIETHRVMCYGGTAINNLLPKQDKFYNYSTEIPDYDFFSETPQVHASKLADRLANAGFGSVQVKPGLHLGTFKVFADYIGVADISHMDGEMFKKLWSESIEKNKIHYVPPNFLRMSMYLELSRPKGDVSRWKKVYDRLQRLNRNYPMTCPAATENASDEYLEEETRSHIRTVMEVEKAVLLGFNASMLQEKSPKKWMLPLDLLATPDKRADLTKKIMHSFGKPVKSRNFPAYEELMPPRTDITDNKNTVLVRIYETQACHSYHKTPSGLMVASIPTLLQFFLSTLYAPKEFMESKPEQRFLCTAEHLVNLANESKHKYKILTPLTCLGTQKDLVTMRVETADLYNKLKEDKNSREFLELFFNYTPTDLTKTQRQKVRKSLKKTLKTRRP</sequence>
<keyword evidence="2" id="KW-0507">mRNA processing</keyword>
<dbReference type="GO" id="GO:0044423">
    <property type="term" value="C:virion component"/>
    <property type="evidence" value="ECO:0007669"/>
    <property type="project" value="UniProtKB-KW"/>
</dbReference>